<dbReference type="EMBL" id="NDXW01000001">
    <property type="protein sequence ID" value="RDH42294.1"/>
    <property type="molecule type" value="Genomic_DNA"/>
</dbReference>
<dbReference type="RefSeq" id="WP_094785820.1">
    <property type="nucleotide sequence ID" value="NZ_NDXW01000001.1"/>
</dbReference>
<proteinExistence type="predicted"/>
<dbReference type="Proteomes" id="UP000257039">
    <property type="component" value="Unassembled WGS sequence"/>
</dbReference>
<name>A0A4P9VIU9_9GAMM</name>
<dbReference type="PANTHER" id="PTHR35861">
    <property type="match status" value="1"/>
</dbReference>
<dbReference type="InterPro" id="IPR054564">
    <property type="entry name" value="Gp18_domIII_N"/>
</dbReference>
<reference evidence="2 3" key="1">
    <citation type="submission" date="2017-04" db="EMBL/GenBank/DDBJ databases">
        <title>Draft genome sequence of Zooshikella ganghwensis VG4 isolated from Red Sea sediments.</title>
        <authorList>
            <person name="Rehman Z."/>
            <person name="Alam I."/>
            <person name="Kamau A."/>
            <person name="Bajic V."/>
            <person name="Leiknes T."/>
        </authorList>
    </citation>
    <scope>NUCLEOTIDE SEQUENCE [LARGE SCALE GENOMIC DNA]</scope>
    <source>
        <strain evidence="2 3">VG4</strain>
    </source>
</reference>
<dbReference type="Pfam" id="PF22671">
    <property type="entry name" value="Gp18_domIII_N"/>
    <property type="match status" value="1"/>
</dbReference>
<keyword evidence="3" id="KW-1185">Reference proteome</keyword>
<dbReference type="InterPro" id="IPR052042">
    <property type="entry name" value="Tail_sheath_structural"/>
</dbReference>
<dbReference type="AlphaFoldDB" id="A0A4P9VIU9"/>
<gene>
    <name evidence="2" type="ORF">B9G39_01890</name>
</gene>
<evidence type="ECO:0000259" key="1">
    <source>
        <dbReference type="Pfam" id="PF22671"/>
    </source>
</evidence>
<dbReference type="PANTHER" id="PTHR35861:SF1">
    <property type="entry name" value="PHAGE TAIL SHEATH PROTEIN"/>
    <property type="match status" value="1"/>
</dbReference>
<comment type="caution">
    <text evidence="2">The sequence shown here is derived from an EMBL/GenBank/DDBJ whole genome shotgun (WGS) entry which is preliminary data.</text>
</comment>
<evidence type="ECO:0000313" key="2">
    <source>
        <dbReference type="EMBL" id="RDH42294.1"/>
    </source>
</evidence>
<accession>A0A4P9VIU9</accession>
<sequence length="143" mass="15211">MSENFLHGIEIVEDNSGPRPIRTVRSSVIGVVGTAPEADNSKFPYHTPVLVAGNIKEAAELGKTGTLPDAVKGVFDQAGAMVVVVRVPEQADADAQKAEFLKDTSDDGAHYQGIMTLLSAESILGVTPRILVASVHDNLQYKK</sequence>
<protein>
    <recommendedName>
        <fullName evidence="1">Tail sheath protein Gp18-like domain-containing protein</fullName>
    </recommendedName>
</protein>
<feature type="domain" description="Tail sheath protein Gp18-like" evidence="1">
    <location>
        <begin position="28"/>
        <end position="87"/>
    </location>
</feature>
<organism evidence="2 3">
    <name type="scientific">Zooshikella ganghwensis</name>
    <dbReference type="NCBI Taxonomy" id="202772"/>
    <lineage>
        <taxon>Bacteria</taxon>
        <taxon>Pseudomonadati</taxon>
        <taxon>Pseudomonadota</taxon>
        <taxon>Gammaproteobacteria</taxon>
        <taxon>Oceanospirillales</taxon>
        <taxon>Zooshikellaceae</taxon>
        <taxon>Zooshikella</taxon>
    </lineage>
</organism>
<evidence type="ECO:0000313" key="3">
    <source>
        <dbReference type="Proteomes" id="UP000257039"/>
    </source>
</evidence>